<gene>
    <name evidence="1" type="ORF">HMPREF0765_0731</name>
</gene>
<comment type="caution">
    <text evidence="1">The sequence shown here is derived from an EMBL/GenBank/DDBJ whole genome shotgun (WGS) entry which is preliminary data.</text>
</comment>
<protein>
    <submittedName>
        <fullName evidence="1">Uncharacterized protein</fullName>
    </submittedName>
</protein>
<accession>C2FTU9</accession>
<dbReference type="Proteomes" id="UP000006241">
    <property type="component" value="Unassembled WGS sequence"/>
</dbReference>
<name>C2FTU9_SPHSI</name>
<dbReference type="EMBL" id="ACHB01000018">
    <property type="protein sequence ID" value="EEI93579.1"/>
    <property type="molecule type" value="Genomic_DNA"/>
</dbReference>
<evidence type="ECO:0000313" key="1">
    <source>
        <dbReference type="EMBL" id="EEI93579.1"/>
    </source>
</evidence>
<reference evidence="1 2" key="1">
    <citation type="submission" date="2009-01" db="EMBL/GenBank/DDBJ databases">
        <authorList>
            <person name="Qin X."/>
            <person name="Bachman B."/>
            <person name="Battles P."/>
            <person name="Bell A."/>
            <person name="Bess C."/>
            <person name="Bickham C."/>
            <person name="Chaboub L."/>
            <person name="Chen D."/>
            <person name="Coyle M."/>
            <person name="Deiros D.R."/>
            <person name="Dinh H."/>
            <person name="Forbes L."/>
            <person name="Fowler G."/>
            <person name="Francisco L."/>
            <person name="Fu Q."/>
            <person name="Gubbala S."/>
            <person name="Hale W."/>
            <person name="Han Y."/>
            <person name="Hemphill L."/>
            <person name="Highlander S.K."/>
            <person name="Hirani K."/>
            <person name="Hogues M."/>
            <person name="Jackson L."/>
            <person name="Jakkamsetti A."/>
            <person name="Javaid M."/>
            <person name="Jiang H."/>
            <person name="Korchina V."/>
            <person name="Kovar C."/>
            <person name="Lara F."/>
            <person name="Lee S."/>
            <person name="Mata R."/>
            <person name="Mathew T."/>
            <person name="Moen C."/>
            <person name="Morales K."/>
            <person name="Munidasa M."/>
            <person name="Nazareth L."/>
            <person name="Ngo R."/>
            <person name="Nguyen L."/>
            <person name="Okwuonu G."/>
            <person name="Ongeri F."/>
            <person name="Patil S."/>
            <person name="Petrosino J."/>
            <person name="Pham C."/>
            <person name="Pham P."/>
            <person name="Pu L.-L."/>
            <person name="Puazo M."/>
            <person name="Raj R."/>
            <person name="Reid J."/>
            <person name="Rouhana J."/>
            <person name="Saada N."/>
            <person name="Shang Y."/>
            <person name="Simmons D."/>
            <person name="Thornton R."/>
            <person name="Warren J."/>
            <person name="Weissenberger G."/>
            <person name="Zhang J."/>
            <person name="Zhang L."/>
            <person name="Zhou C."/>
            <person name="Zhu D."/>
            <person name="Muzny D."/>
            <person name="Worley K."/>
            <person name="Gibbs R."/>
        </authorList>
    </citation>
    <scope>NUCLEOTIDE SEQUENCE [LARGE SCALE GENOMIC DNA]</scope>
    <source>
        <strain evidence="1 2">ATCC 33300</strain>
    </source>
</reference>
<dbReference type="HOGENOM" id="CLU_3066343_0_0_10"/>
<sequence>MQIAVHTDIHVSRYMYIQTGSDTDICIGTYRFIHIGTYTVIHIDTDTDIQLSV</sequence>
<proteinExistence type="predicted"/>
<dbReference type="AlphaFoldDB" id="C2FTU9"/>
<organism evidence="1 2">
    <name type="scientific">Sphingobacterium spiritivorum ATCC 33300</name>
    <dbReference type="NCBI Taxonomy" id="525372"/>
    <lineage>
        <taxon>Bacteria</taxon>
        <taxon>Pseudomonadati</taxon>
        <taxon>Bacteroidota</taxon>
        <taxon>Sphingobacteriia</taxon>
        <taxon>Sphingobacteriales</taxon>
        <taxon>Sphingobacteriaceae</taxon>
        <taxon>Sphingobacterium</taxon>
    </lineage>
</organism>
<evidence type="ECO:0000313" key="2">
    <source>
        <dbReference type="Proteomes" id="UP000006241"/>
    </source>
</evidence>